<dbReference type="InterPro" id="IPR051026">
    <property type="entry name" value="PI/PC_transfer"/>
</dbReference>
<dbReference type="Gene3D" id="3.40.525.10">
    <property type="entry name" value="CRAL-TRIO lipid binding domain"/>
    <property type="match status" value="1"/>
</dbReference>
<comment type="caution">
    <text evidence="9">The sequence shown here is derived from an EMBL/GenBank/DDBJ whole genome shotgun (WGS) entry which is preliminary data.</text>
</comment>
<evidence type="ECO:0000259" key="8">
    <source>
        <dbReference type="PROSITE" id="PS50191"/>
    </source>
</evidence>
<evidence type="ECO:0000256" key="5">
    <source>
        <dbReference type="ARBA" id="ARBA00023054"/>
    </source>
</evidence>
<evidence type="ECO:0000256" key="2">
    <source>
        <dbReference type="ARBA" id="ARBA00004395"/>
    </source>
</evidence>
<reference evidence="9" key="1">
    <citation type="submission" date="2023-05" db="EMBL/GenBank/DDBJ databases">
        <title>Nepenthes gracilis genome sequencing.</title>
        <authorList>
            <person name="Fukushima K."/>
        </authorList>
    </citation>
    <scope>NUCLEOTIDE SEQUENCE</scope>
    <source>
        <strain evidence="9">SING2019-196</strain>
    </source>
</reference>
<dbReference type="PANTHER" id="PTHR45657:SF5">
    <property type="entry name" value="PHOSPHATIDYLINOSITOL_PHOSPHATIDYLCHOLINE TRANSFER PROTEIN SFH6"/>
    <property type="match status" value="1"/>
</dbReference>
<dbReference type="EMBL" id="BSYO01000004">
    <property type="protein sequence ID" value="GMH04172.1"/>
    <property type="molecule type" value="Genomic_DNA"/>
</dbReference>
<dbReference type="Pfam" id="PF03765">
    <property type="entry name" value="CRAL_TRIO_N"/>
    <property type="match status" value="1"/>
</dbReference>
<keyword evidence="4" id="KW-0333">Golgi apparatus</keyword>
<evidence type="ECO:0000313" key="9">
    <source>
        <dbReference type="EMBL" id="GMH04172.1"/>
    </source>
</evidence>
<protein>
    <recommendedName>
        <fullName evidence="8">CRAL-TRIO domain-containing protein</fullName>
    </recommendedName>
</protein>
<dbReference type="AlphaFoldDB" id="A0AAD3S4P9"/>
<evidence type="ECO:0000256" key="3">
    <source>
        <dbReference type="ARBA" id="ARBA00022927"/>
    </source>
</evidence>
<evidence type="ECO:0000313" key="10">
    <source>
        <dbReference type="Proteomes" id="UP001279734"/>
    </source>
</evidence>
<dbReference type="FunFam" id="3.40.525.10:FF:000011">
    <property type="entry name" value="SEC14 cytosolic factor"/>
    <property type="match status" value="1"/>
</dbReference>
<dbReference type="PRINTS" id="PR00180">
    <property type="entry name" value="CRETINALDHBP"/>
</dbReference>
<keyword evidence="3" id="KW-0813">Transport</keyword>
<comment type="similarity">
    <text evidence="6">Belongs to the SFH family.</text>
</comment>
<dbReference type="SUPFAM" id="SSF52087">
    <property type="entry name" value="CRAL/TRIO domain"/>
    <property type="match status" value="1"/>
</dbReference>
<proteinExistence type="inferred from homology"/>
<feature type="compositionally biased region" description="Polar residues" evidence="7">
    <location>
        <begin position="416"/>
        <end position="428"/>
    </location>
</feature>
<feature type="domain" description="CRAL-TRIO" evidence="8">
    <location>
        <begin position="155"/>
        <end position="329"/>
    </location>
</feature>
<dbReference type="GO" id="GO:0005886">
    <property type="term" value="C:plasma membrane"/>
    <property type="evidence" value="ECO:0007669"/>
    <property type="project" value="UniProtKB-SubCell"/>
</dbReference>
<accession>A0AAD3S4P9</accession>
<dbReference type="PROSITE" id="PS50191">
    <property type="entry name" value="CRAL_TRIO"/>
    <property type="match status" value="1"/>
</dbReference>
<keyword evidence="3" id="KW-0653">Protein transport</keyword>
<evidence type="ECO:0000256" key="6">
    <source>
        <dbReference type="ARBA" id="ARBA00038020"/>
    </source>
</evidence>
<dbReference type="SMART" id="SM01100">
    <property type="entry name" value="CRAL_TRIO_N"/>
    <property type="match status" value="1"/>
</dbReference>
<comment type="subcellular location">
    <subcellularLocation>
        <location evidence="1">Cell membrane</location>
        <topology evidence="1">Peripheral membrane protein</topology>
    </subcellularLocation>
    <subcellularLocation>
        <location evidence="2">Golgi apparatus membrane</location>
        <topology evidence="2">Peripheral membrane protein</topology>
    </subcellularLocation>
</comment>
<dbReference type="SMART" id="SM00516">
    <property type="entry name" value="SEC14"/>
    <property type="match status" value="1"/>
</dbReference>
<keyword evidence="10" id="KW-1185">Reference proteome</keyword>
<gene>
    <name evidence="9" type="ORF">Nepgr_006011</name>
</gene>
<dbReference type="Gene3D" id="1.10.8.20">
    <property type="entry name" value="N-terminal domain of phosphatidylinositol transfer protein sec14p"/>
    <property type="match status" value="1"/>
</dbReference>
<dbReference type="PANTHER" id="PTHR45657">
    <property type="entry name" value="CRAL-TRIO DOMAIN-CONTAINING PROTEIN YKL091C-RELATED"/>
    <property type="match status" value="1"/>
</dbReference>
<sequence length="447" mass="50889">MSRPLDRFARSFNYRGFDGSPSWDERREQKSDIELLEDQKMARIGNLTKKAISASNKFRHSLKKRGKWKGEAHVSFVSSEDVRDAKEFQAVEAFRQALLLNEVLPTRHDDYHTLLRFLKARKFDIGKATRMWVEMLQWRKEFGADSILEDFEYHELGEVLKYYPQGFHSVDKEGRPVYIYLLGKVDADKLIQVTTMDRYVKYCVQDFEKCFAIKFPACSIAAKKHINSTTTILDVQGVGLKNLTKPARELIMQLQKIDSDNYPETFCQMYIINAGNGFKLLWNTVKSFLDPQTTSKIHVLGHGYQSKLLEIIDASELPEFLGGRCTCADQGGCLNSEKGPWKDPDILKMVRCGEAEVSISSSDWTTTHNEPCFLMVKDGDASSIMESRSVSEEVSYPKASRISLQLKLKPVDEEANVSQNGKSTNSLSEYDESVPVVDKVVHATSEK</sequence>
<keyword evidence="5" id="KW-0175">Coiled coil</keyword>
<dbReference type="Proteomes" id="UP001279734">
    <property type="component" value="Unassembled WGS sequence"/>
</dbReference>
<evidence type="ECO:0000256" key="1">
    <source>
        <dbReference type="ARBA" id="ARBA00004202"/>
    </source>
</evidence>
<dbReference type="InterPro" id="IPR001251">
    <property type="entry name" value="CRAL-TRIO_dom"/>
</dbReference>
<dbReference type="SUPFAM" id="SSF46938">
    <property type="entry name" value="CRAL/TRIO N-terminal domain"/>
    <property type="match status" value="1"/>
</dbReference>
<dbReference type="GO" id="GO:0000139">
    <property type="term" value="C:Golgi membrane"/>
    <property type="evidence" value="ECO:0007669"/>
    <property type="project" value="UniProtKB-SubCell"/>
</dbReference>
<organism evidence="9 10">
    <name type="scientific">Nepenthes gracilis</name>
    <name type="common">Slender pitcher plant</name>
    <dbReference type="NCBI Taxonomy" id="150966"/>
    <lineage>
        <taxon>Eukaryota</taxon>
        <taxon>Viridiplantae</taxon>
        <taxon>Streptophyta</taxon>
        <taxon>Embryophyta</taxon>
        <taxon>Tracheophyta</taxon>
        <taxon>Spermatophyta</taxon>
        <taxon>Magnoliopsida</taxon>
        <taxon>eudicotyledons</taxon>
        <taxon>Gunneridae</taxon>
        <taxon>Pentapetalae</taxon>
        <taxon>Caryophyllales</taxon>
        <taxon>Nepenthaceae</taxon>
        <taxon>Nepenthes</taxon>
    </lineage>
</organism>
<feature type="region of interest" description="Disordered" evidence="7">
    <location>
        <begin position="412"/>
        <end position="435"/>
    </location>
</feature>
<dbReference type="Pfam" id="PF00650">
    <property type="entry name" value="CRAL_TRIO"/>
    <property type="match status" value="1"/>
</dbReference>
<dbReference type="InterPro" id="IPR036865">
    <property type="entry name" value="CRAL-TRIO_dom_sf"/>
</dbReference>
<name>A0AAD3S4P9_NEPGR</name>
<dbReference type="CDD" id="cd00170">
    <property type="entry name" value="SEC14"/>
    <property type="match status" value="1"/>
</dbReference>
<evidence type="ECO:0000256" key="7">
    <source>
        <dbReference type="SAM" id="MobiDB-lite"/>
    </source>
</evidence>
<dbReference type="InterPro" id="IPR036273">
    <property type="entry name" value="CRAL/TRIO_N_dom_sf"/>
</dbReference>
<dbReference type="InterPro" id="IPR011074">
    <property type="entry name" value="CRAL/TRIO_N_dom"/>
</dbReference>
<dbReference type="GO" id="GO:0015031">
    <property type="term" value="P:protein transport"/>
    <property type="evidence" value="ECO:0007669"/>
    <property type="project" value="UniProtKB-KW"/>
</dbReference>
<evidence type="ECO:0000256" key="4">
    <source>
        <dbReference type="ARBA" id="ARBA00023034"/>
    </source>
</evidence>